<protein>
    <submittedName>
        <fullName evidence="2">Uncharacterized protein</fullName>
    </submittedName>
</protein>
<reference evidence="2 3" key="1">
    <citation type="submission" date="2017-04" db="EMBL/GenBank/DDBJ databases">
        <title>Burkholderia puraquae sp. nov., a novel Burkholderia cepacia complex species from hospital setting samples.</title>
        <authorList>
            <person name="Martina P."/>
            <person name="Leguizamon M."/>
            <person name="Prieto C."/>
            <person name="Sousa S."/>
            <person name="Montanaro P."/>
            <person name="Draghi W."/>
            <person name="Staembler M."/>
            <person name="Bettiol M."/>
            <person name="Figoli C."/>
            <person name="Palau J."/>
            <person name="Alvarez F."/>
            <person name="Benetti S."/>
            <person name="Anchat E."/>
            <person name="Vescina C."/>
            <person name="Ferreras J."/>
            <person name="Lasch P."/>
            <person name="Lagares A."/>
            <person name="Zorreguieta A."/>
            <person name="Yantorno O."/>
            <person name="Bosch A."/>
        </authorList>
    </citation>
    <scope>NUCLEOTIDE SEQUENCE [LARGE SCALE GENOMIC DNA]</scope>
    <source>
        <strain evidence="2 3">CAMPA 1040</strain>
    </source>
</reference>
<gene>
    <name evidence="2" type="ORF">B7G54_34995</name>
</gene>
<comment type="caution">
    <text evidence="2">The sequence shown here is derived from an EMBL/GenBank/DDBJ whole genome shotgun (WGS) entry which is preliminary data.</text>
</comment>
<evidence type="ECO:0000256" key="1">
    <source>
        <dbReference type="SAM" id="MobiDB-lite"/>
    </source>
</evidence>
<organism evidence="2 3">
    <name type="scientific">Burkholderia puraquae</name>
    <dbReference type="NCBI Taxonomy" id="1904757"/>
    <lineage>
        <taxon>Bacteria</taxon>
        <taxon>Pseudomonadati</taxon>
        <taxon>Pseudomonadota</taxon>
        <taxon>Betaproteobacteria</taxon>
        <taxon>Burkholderiales</taxon>
        <taxon>Burkholderiaceae</taxon>
        <taxon>Burkholderia</taxon>
        <taxon>Burkholderia cepacia complex</taxon>
    </lineage>
</organism>
<dbReference type="EMBL" id="NBYX01000033">
    <property type="protein sequence ID" value="ORT80159.1"/>
    <property type="molecule type" value="Genomic_DNA"/>
</dbReference>
<dbReference type="AlphaFoldDB" id="A0A1X1P691"/>
<feature type="region of interest" description="Disordered" evidence="1">
    <location>
        <begin position="27"/>
        <end position="78"/>
    </location>
</feature>
<keyword evidence="3" id="KW-1185">Reference proteome</keyword>
<sequence length="91" mass="10032">MVGTFYQEEESASGAVALDGEIDGPLRRRNRMTATADRRRDDARRGGRDGWIREASGAKAKRRVRGSESGGRESIASRSARFFHDVDASFA</sequence>
<feature type="compositionally biased region" description="Basic and acidic residues" evidence="1">
    <location>
        <begin position="36"/>
        <end position="52"/>
    </location>
</feature>
<evidence type="ECO:0000313" key="3">
    <source>
        <dbReference type="Proteomes" id="UP000193146"/>
    </source>
</evidence>
<name>A0A1X1P691_9BURK</name>
<evidence type="ECO:0000313" key="2">
    <source>
        <dbReference type="EMBL" id="ORT80159.1"/>
    </source>
</evidence>
<accession>A0A1X1P691</accession>
<proteinExistence type="predicted"/>
<dbReference type="Proteomes" id="UP000193146">
    <property type="component" value="Unassembled WGS sequence"/>
</dbReference>